<dbReference type="SUPFAM" id="SSF47384">
    <property type="entry name" value="Homodimeric domain of signal transducing histidine kinase"/>
    <property type="match status" value="2"/>
</dbReference>
<dbReference type="SMART" id="SM00388">
    <property type="entry name" value="HisKA"/>
    <property type="match status" value="2"/>
</dbReference>
<comment type="catalytic activity">
    <reaction evidence="1">
        <text>ATP + protein L-histidine = ADP + protein N-phospho-L-histidine.</text>
        <dbReference type="EC" id="2.7.13.3"/>
    </reaction>
</comment>
<dbReference type="InterPro" id="IPR004358">
    <property type="entry name" value="Sig_transdc_His_kin-like_C"/>
</dbReference>
<evidence type="ECO:0000256" key="1">
    <source>
        <dbReference type="ARBA" id="ARBA00000085"/>
    </source>
</evidence>
<dbReference type="InterPro" id="IPR008979">
    <property type="entry name" value="Galactose-bd-like_sf"/>
</dbReference>
<feature type="transmembrane region" description="Helical" evidence="13">
    <location>
        <begin position="335"/>
        <end position="353"/>
    </location>
</feature>
<feature type="domain" description="Response regulatory" evidence="15">
    <location>
        <begin position="696"/>
        <end position="813"/>
    </location>
</feature>
<keyword evidence="7" id="KW-0418">Kinase</keyword>
<keyword evidence="12" id="KW-0175">Coiled coil</keyword>
<dbReference type="Gene3D" id="1.10.287.130">
    <property type="match status" value="2"/>
</dbReference>
<dbReference type="SMART" id="SM00448">
    <property type="entry name" value="REC"/>
    <property type="match status" value="1"/>
</dbReference>
<feature type="domain" description="Histidine kinase" evidence="14">
    <location>
        <begin position="440"/>
        <end position="656"/>
    </location>
</feature>
<sequence length="1117" mass="124458">MKNNKSKWIILISFVLISALLTTIFTILFPANKDQKAKLAVHGALDFTDRDANQLGIVKLNGQWEFYWNQLLDPSGIANATAKLTDYIAVPLSWSLMKVDGNDLPLEGYATYRLIVNLPSDLDDSGLVTDTWSSAYRLWVNGTLVSEQGKVGVNAATSDPQVLPKLIHLGNVGTTMELVIQISNYDHRKSGIFASIQFGPYEQLAKQETKAIAIEMLLIGCMSIIGIYHIILFALRRENRAFLFFGLACLLLSLKLSSQGHSLIHILYPDTTFYTLMKLEYIGFLGSNPAFILFFTENFPHEKPGITRKSLVWIGVFFTLFIAATPLHVFLPWALLYQAYCVITLIVLITVMMKSVYNRRPGSKLCVFGGSILAILVVNDILNNNGTIHTGSYFAYGLLIFIICLAIILAISYTKAFKEVQSLSLKIIEVSKIKDGFISDTSHGLRTPLNGIVGLAESLLTNTKGTITNEQQLHLSMIISSGKKLSYLVNDILEYARLQNKEFLLQKTAVDLRQLAEVVLIIVRPLTSGRTLTLLNQVPVNFPPVFADETRLQQIIYNLVDNAIKNTPSGSISIAASLDNDYVTVSVMDTGVGIAEASIAELFHSFELHKERTTTMESGLGLTISKRLVELHGGTITVNSEVGAGSQFSFTLPAIRTNHDQQMAQQEAAASVEGTANFLQLGEISATANQSKSKFNVLVVDDEAVNLHVVTQQLQTLQCSITTVHHGEEVLAMLTELHRFDLVILDLMMPGISGLELSQRIRERYPLYELPILMMTAQNREESMIAAFRVGANDYISKPFNKGELVSRADTLLRLKHAVQEVQFNALELELLNKQLSELNRDLEEKINERTVQLAQSNESLNLRNTELHRLELARRHLLSDISHELRAPMTSIRGYVEAIVEGMVEDEESRTKYLKTILAKAIGLNRLIDDLLELSRLETRRTEMEFEFIPVMKLIHQIQSKQEIDVHQAGLHFRFDLAELPPSIEELHVVIDPDRIDQVMTNMIVNAIHHTPVGGEIAITCRYQDNPSNEPYLGELIIDVSDTGKGISEEALPLIFQRFYREDQSVSYADYQGSGIGLAIAKEIIACHEGHIGVASTVGRGSTFSITLPLYGLTEQ</sequence>
<keyword evidence="8 16" id="KW-0067">ATP-binding</keyword>
<dbReference type="GO" id="GO:0005886">
    <property type="term" value="C:plasma membrane"/>
    <property type="evidence" value="ECO:0007669"/>
    <property type="project" value="UniProtKB-SubCell"/>
</dbReference>
<evidence type="ECO:0000256" key="2">
    <source>
        <dbReference type="ARBA" id="ARBA00004651"/>
    </source>
</evidence>
<dbReference type="PANTHER" id="PTHR43047:SF72">
    <property type="entry name" value="OSMOSENSING HISTIDINE PROTEIN KINASE SLN1"/>
    <property type="match status" value="1"/>
</dbReference>
<evidence type="ECO:0000256" key="8">
    <source>
        <dbReference type="ARBA" id="ARBA00022840"/>
    </source>
</evidence>
<dbReference type="SUPFAM" id="SSF52172">
    <property type="entry name" value="CheY-like"/>
    <property type="match status" value="1"/>
</dbReference>
<evidence type="ECO:0000313" key="16">
    <source>
        <dbReference type="EMBL" id="WEK54689.1"/>
    </source>
</evidence>
<evidence type="ECO:0000256" key="12">
    <source>
        <dbReference type="SAM" id="Coils"/>
    </source>
</evidence>
<feature type="transmembrane region" description="Helical" evidence="13">
    <location>
        <begin position="216"/>
        <end position="235"/>
    </location>
</feature>
<dbReference type="InterPro" id="IPR005467">
    <property type="entry name" value="His_kinase_dom"/>
</dbReference>
<feature type="domain" description="Histidine kinase" evidence="14">
    <location>
        <begin position="881"/>
        <end position="1113"/>
    </location>
</feature>
<dbReference type="PROSITE" id="PS50110">
    <property type="entry name" value="RESPONSE_REGULATORY"/>
    <property type="match status" value="1"/>
</dbReference>
<dbReference type="PROSITE" id="PS50109">
    <property type="entry name" value="HIS_KIN"/>
    <property type="match status" value="2"/>
</dbReference>
<dbReference type="Gene3D" id="3.30.565.10">
    <property type="entry name" value="Histidine kinase-like ATPase, C-terminal domain"/>
    <property type="match status" value="2"/>
</dbReference>
<dbReference type="EMBL" id="CP119317">
    <property type="protein sequence ID" value="WEK54689.1"/>
    <property type="molecule type" value="Genomic_DNA"/>
</dbReference>
<dbReference type="Gene3D" id="3.40.50.2300">
    <property type="match status" value="1"/>
</dbReference>
<dbReference type="InterPro" id="IPR003661">
    <property type="entry name" value="HisK_dim/P_dom"/>
</dbReference>
<evidence type="ECO:0000259" key="15">
    <source>
        <dbReference type="PROSITE" id="PS50110"/>
    </source>
</evidence>
<dbReference type="InterPro" id="IPR001789">
    <property type="entry name" value="Sig_transdc_resp-reg_receiver"/>
</dbReference>
<evidence type="ECO:0000256" key="11">
    <source>
        <dbReference type="PROSITE-ProRule" id="PRU00169"/>
    </source>
</evidence>
<dbReference type="EC" id="2.7.13.3" evidence="3"/>
<dbReference type="GO" id="GO:0005524">
    <property type="term" value="F:ATP binding"/>
    <property type="evidence" value="ECO:0007669"/>
    <property type="project" value="UniProtKB-KW"/>
</dbReference>
<protein>
    <recommendedName>
        <fullName evidence="3">histidine kinase</fullName>
        <ecNumber evidence="3">2.7.13.3</ecNumber>
    </recommendedName>
</protein>
<keyword evidence="9" id="KW-0902">Two-component regulatory system</keyword>
<dbReference type="GO" id="GO:0000155">
    <property type="term" value="F:phosphorelay sensor kinase activity"/>
    <property type="evidence" value="ECO:0007669"/>
    <property type="project" value="InterPro"/>
</dbReference>
<dbReference type="InterPro" id="IPR036097">
    <property type="entry name" value="HisK_dim/P_sf"/>
</dbReference>
<comment type="subcellular location">
    <subcellularLocation>
        <location evidence="2">Cell membrane</location>
        <topology evidence="2">Multi-pass membrane protein</topology>
    </subcellularLocation>
</comment>
<dbReference type="FunFam" id="3.30.565.10:FF:000006">
    <property type="entry name" value="Sensor histidine kinase WalK"/>
    <property type="match status" value="1"/>
</dbReference>
<keyword evidence="6" id="KW-0547">Nucleotide-binding</keyword>
<dbReference type="Proteomes" id="UP001178662">
    <property type="component" value="Chromosome"/>
</dbReference>
<dbReference type="InterPro" id="IPR036890">
    <property type="entry name" value="HATPase_C_sf"/>
</dbReference>
<accession>A0AA95EX34</accession>
<evidence type="ECO:0000256" key="10">
    <source>
        <dbReference type="ARBA" id="ARBA00023136"/>
    </source>
</evidence>
<dbReference type="InterPro" id="IPR011006">
    <property type="entry name" value="CheY-like_superfamily"/>
</dbReference>
<organism evidence="16 17">
    <name type="scientific">Candidatus Cohnella colombiensis</name>
    <dbReference type="NCBI Taxonomy" id="3121368"/>
    <lineage>
        <taxon>Bacteria</taxon>
        <taxon>Bacillati</taxon>
        <taxon>Bacillota</taxon>
        <taxon>Bacilli</taxon>
        <taxon>Bacillales</taxon>
        <taxon>Paenibacillaceae</taxon>
        <taxon>Cohnella</taxon>
    </lineage>
</organism>
<evidence type="ECO:0000256" key="5">
    <source>
        <dbReference type="ARBA" id="ARBA00022679"/>
    </source>
</evidence>
<dbReference type="PANTHER" id="PTHR43047">
    <property type="entry name" value="TWO-COMPONENT HISTIDINE PROTEIN KINASE"/>
    <property type="match status" value="1"/>
</dbReference>
<dbReference type="SUPFAM" id="SSF55874">
    <property type="entry name" value="ATPase domain of HSP90 chaperone/DNA topoisomerase II/histidine kinase"/>
    <property type="match status" value="2"/>
</dbReference>
<dbReference type="PRINTS" id="PR00344">
    <property type="entry name" value="BCTRLSENSOR"/>
</dbReference>
<dbReference type="InterPro" id="IPR003594">
    <property type="entry name" value="HATPase_dom"/>
</dbReference>
<dbReference type="Pfam" id="PF00072">
    <property type="entry name" value="Response_reg"/>
    <property type="match status" value="1"/>
</dbReference>
<evidence type="ECO:0000313" key="17">
    <source>
        <dbReference type="Proteomes" id="UP001178662"/>
    </source>
</evidence>
<dbReference type="SMART" id="SM00387">
    <property type="entry name" value="HATPase_c"/>
    <property type="match status" value="2"/>
</dbReference>
<dbReference type="GO" id="GO:0009927">
    <property type="term" value="F:histidine phosphotransfer kinase activity"/>
    <property type="evidence" value="ECO:0007669"/>
    <property type="project" value="TreeGrafter"/>
</dbReference>
<evidence type="ECO:0000256" key="7">
    <source>
        <dbReference type="ARBA" id="ARBA00022777"/>
    </source>
</evidence>
<feature type="transmembrane region" description="Helical" evidence="13">
    <location>
        <begin position="394"/>
        <end position="413"/>
    </location>
</feature>
<feature type="transmembrane region" description="Helical" evidence="13">
    <location>
        <begin position="281"/>
        <end position="299"/>
    </location>
</feature>
<reference evidence="16" key="1">
    <citation type="submission" date="2023-03" db="EMBL/GenBank/DDBJ databases">
        <title>Andean soil-derived lignocellulolytic bacterial consortium as a source of novel taxa and putative plastic-active enzymes.</title>
        <authorList>
            <person name="Diaz-Garcia L."/>
            <person name="Chuvochina M."/>
            <person name="Feuerriegel G."/>
            <person name="Bunk B."/>
            <person name="Sproer C."/>
            <person name="Streit W.R."/>
            <person name="Rodriguez L.M."/>
            <person name="Overmann J."/>
            <person name="Jimenez D.J."/>
        </authorList>
    </citation>
    <scope>NUCLEOTIDE SEQUENCE</scope>
    <source>
        <strain evidence="16">MAG 2441</strain>
    </source>
</reference>
<keyword evidence="10 13" id="KW-0472">Membrane</keyword>
<proteinExistence type="predicted"/>
<dbReference type="CDD" id="cd00082">
    <property type="entry name" value="HisKA"/>
    <property type="match status" value="2"/>
</dbReference>
<gene>
    <name evidence="16" type="ORF">P0Y55_01015</name>
</gene>
<dbReference type="Gene3D" id="2.60.120.260">
    <property type="entry name" value="Galactose-binding domain-like"/>
    <property type="match status" value="1"/>
</dbReference>
<evidence type="ECO:0000259" key="14">
    <source>
        <dbReference type="PROSITE" id="PS50109"/>
    </source>
</evidence>
<dbReference type="Pfam" id="PF02518">
    <property type="entry name" value="HATPase_c"/>
    <property type="match status" value="2"/>
</dbReference>
<dbReference type="InterPro" id="IPR011623">
    <property type="entry name" value="7TMR_DISM_rcpt_extracell_dom1"/>
</dbReference>
<feature type="transmembrane region" description="Helical" evidence="13">
    <location>
        <begin position="242"/>
        <end position="261"/>
    </location>
</feature>
<evidence type="ECO:0000256" key="6">
    <source>
        <dbReference type="ARBA" id="ARBA00022741"/>
    </source>
</evidence>
<keyword evidence="13" id="KW-0812">Transmembrane</keyword>
<dbReference type="SUPFAM" id="SSF49785">
    <property type="entry name" value="Galactose-binding domain-like"/>
    <property type="match status" value="1"/>
</dbReference>
<name>A0AA95EX34_9BACL</name>
<evidence type="ECO:0000256" key="9">
    <source>
        <dbReference type="ARBA" id="ARBA00023012"/>
    </source>
</evidence>
<feature type="coiled-coil region" evidence="12">
    <location>
        <begin position="822"/>
        <end position="860"/>
    </location>
</feature>
<dbReference type="Pfam" id="PF00512">
    <property type="entry name" value="HisKA"/>
    <property type="match status" value="2"/>
</dbReference>
<dbReference type="FunFam" id="1.10.287.130:FF:000001">
    <property type="entry name" value="Two-component sensor histidine kinase"/>
    <property type="match status" value="1"/>
</dbReference>
<dbReference type="Pfam" id="PF07695">
    <property type="entry name" value="7TMR-DISM_7TM"/>
    <property type="match status" value="1"/>
</dbReference>
<evidence type="ECO:0000256" key="3">
    <source>
        <dbReference type="ARBA" id="ARBA00012438"/>
    </source>
</evidence>
<dbReference type="CDD" id="cd17546">
    <property type="entry name" value="REC_hyHK_CKI1_RcsC-like"/>
    <property type="match status" value="1"/>
</dbReference>
<dbReference type="AlphaFoldDB" id="A0AA95EX34"/>
<keyword evidence="4 11" id="KW-0597">Phosphoprotein</keyword>
<evidence type="ECO:0000256" key="13">
    <source>
        <dbReference type="SAM" id="Phobius"/>
    </source>
</evidence>
<feature type="transmembrane region" description="Helical" evidence="13">
    <location>
        <begin position="311"/>
        <end position="329"/>
    </location>
</feature>
<keyword evidence="13" id="KW-1133">Transmembrane helix</keyword>
<evidence type="ECO:0000256" key="4">
    <source>
        <dbReference type="ARBA" id="ARBA00022553"/>
    </source>
</evidence>
<feature type="modified residue" description="4-aspartylphosphate" evidence="11">
    <location>
        <position position="746"/>
    </location>
</feature>
<keyword evidence="17" id="KW-1185">Reference proteome</keyword>
<keyword evidence="5" id="KW-0808">Transferase</keyword>